<reference evidence="2 3" key="1">
    <citation type="journal article" date="2023" name="Plants (Basel)">
        <title>Bridging the Gap: Combining Genomics and Transcriptomics Approaches to Understand Stylosanthes scabra, an Orphan Legume from the Brazilian Caatinga.</title>
        <authorList>
            <person name="Ferreira-Neto J.R.C."/>
            <person name="da Silva M.D."/>
            <person name="Binneck E."/>
            <person name="de Melo N.F."/>
            <person name="da Silva R.H."/>
            <person name="de Melo A.L.T.M."/>
            <person name="Pandolfi V."/>
            <person name="Bustamante F.O."/>
            <person name="Brasileiro-Vidal A.C."/>
            <person name="Benko-Iseppon A.M."/>
        </authorList>
    </citation>
    <scope>NUCLEOTIDE SEQUENCE [LARGE SCALE GENOMIC DNA]</scope>
    <source>
        <tissue evidence="2">Leaves</tissue>
    </source>
</reference>
<sequence length="125" mass="15035">MSLPRELPRKCKLFFWITSEYFKKCRQSGEEVQRTIEQLNGWIVWGCRMRLTESRYRRDGKMENKSSNETVNRVGSEEKKGERKKKTQTEMTNRKRTYMDILMEYAEENNVKRVDDGSRLQILGE</sequence>
<dbReference type="EMBL" id="JASCZI010121252">
    <property type="protein sequence ID" value="MED6160826.1"/>
    <property type="molecule type" value="Genomic_DNA"/>
</dbReference>
<gene>
    <name evidence="2" type="ORF">PIB30_054918</name>
</gene>
<name>A0ABU6UKY5_9FABA</name>
<evidence type="ECO:0000313" key="2">
    <source>
        <dbReference type="EMBL" id="MED6160826.1"/>
    </source>
</evidence>
<comment type="caution">
    <text evidence="2">The sequence shown here is derived from an EMBL/GenBank/DDBJ whole genome shotgun (WGS) entry which is preliminary data.</text>
</comment>
<feature type="compositionally biased region" description="Basic and acidic residues" evidence="1">
    <location>
        <begin position="57"/>
        <end position="66"/>
    </location>
</feature>
<proteinExistence type="predicted"/>
<accession>A0ABU6UKY5</accession>
<evidence type="ECO:0000313" key="3">
    <source>
        <dbReference type="Proteomes" id="UP001341840"/>
    </source>
</evidence>
<feature type="region of interest" description="Disordered" evidence="1">
    <location>
        <begin position="57"/>
        <end position="93"/>
    </location>
</feature>
<dbReference type="Proteomes" id="UP001341840">
    <property type="component" value="Unassembled WGS sequence"/>
</dbReference>
<keyword evidence="3" id="KW-1185">Reference proteome</keyword>
<organism evidence="2 3">
    <name type="scientific">Stylosanthes scabra</name>
    <dbReference type="NCBI Taxonomy" id="79078"/>
    <lineage>
        <taxon>Eukaryota</taxon>
        <taxon>Viridiplantae</taxon>
        <taxon>Streptophyta</taxon>
        <taxon>Embryophyta</taxon>
        <taxon>Tracheophyta</taxon>
        <taxon>Spermatophyta</taxon>
        <taxon>Magnoliopsida</taxon>
        <taxon>eudicotyledons</taxon>
        <taxon>Gunneridae</taxon>
        <taxon>Pentapetalae</taxon>
        <taxon>rosids</taxon>
        <taxon>fabids</taxon>
        <taxon>Fabales</taxon>
        <taxon>Fabaceae</taxon>
        <taxon>Papilionoideae</taxon>
        <taxon>50 kb inversion clade</taxon>
        <taxon>dalbergioids sensu lato</taxon>
        <taxon>Dalbergieae</taxon>
        <taxon>Pterocarpus clade</taxon>
        <taxon>Stylosanthes</taxon>
    </lineage>
</organism>
<protein>
    <submittedName>
        <fullName evidence="2">Uncharacterized protein</fullName>
    </submittedName>
</protein>
<evidence type="ECO:0000256" key="1">
    <source>
        <dbReference type="SAM" id="MobiDB-lite"/>
    </source>
</evidence>